<dbReference type="EMBL" id="FNTI01000001">
    <property type="protein sequence ID" value="SED35764.1"/>
    <property type="molecule type" value="Genomic_DNA"/>
</dbReference>
<evidence type="ECO:0000313" key="5">
    <source>
        <dbReference type="Proteomes" id="UP000183208"/>
    </source>
</evidence>
<reference evidence="4 5" key="1">
    <citation type="submission" date="2016-10" db="EMBL/GenBank/DDBJ databases">
        <authorList>
            <person name="de Groot N.N."/>
        </authorList>
    </citation>
    <scope>NUCLEOTIDE SEQUENCE [LARGE SCALE GENOMIC DNA]</scope>
    <source>
        <strain evidence="4 5">GAS522</strain>
    </source>
</reference>
<dbReference type="SMART" id="SM00073">
    <property type="entry name" value="HPT"/>
    <property type="match status" value="1"/>
</dbReference>
<name>A0A1M7A514_9BRAD</name>
<protein>
    <submittedName>
        <fullName evidence="4">Hpt domain-containing protein</fullName>
    </submittedName>
</protein>
<keyword evidence="2" id="KW-0597">Phosphoprotein</keyword>
<feature type="domain" description="HPt" evidence="3">
    <location>
        <begin position="17"/>
        <end position="111"/>
    </location>
</feature>
<feature type="modified residue" description="Phosphohistidine" evidence="2">
    <location>
        <position position="57"/>
    </location>
</feature>
<dbReference type="AlphaFoldDB" id="A0A1M7A514"/>
<sequence>MNEALLFDPSVFRGLCSELGNEDAAEVLQAFLADTPRKLAIMISDVPDRPSIKRAAHSIKSSAAIFGFAKLSALARDLESGIEGMSAPQLHDCVETVRQAFEQTAEFAQANLLQPAY</sequence>
<dbReference type="PROSITE" id="PS50894">
    <property type="entry name" value="HPT"/>
    <property type="match status" value="1"/>
</dbReference>
<dbReference type="RefSeq" id="WP_074822152.1">
    <property type="nucleotide sequence ID" value="NZ_FNTI01000001.1"/>
</dbReference>
<proteinExistence type="predicted"/>
<dbReference type="Pfam" id="PF01627">
    <property type="entry name" value="Hpt"/>
    <property type="match status" value="1"/>
</dbReference>
<evidence type="ECO:0000259" key="3">
    <source>
        <dbReference type="PROSITE" id="PS50894"/>
    </source>
</evidence>
<gene>
    <name evidence="4" type="ORF">SAMN05444171_3896</name>
</gene>
<keyword evidence="1" id="KW-0902">Two-component regulatory system</keyword>
<evidence type="ECO:0000313" key="4">
    <source>
        <dbReference type="EMBL" id="SED35764.1"/>
    </source>
</evidence>
<dbReference type="GO" id="GO:0004672">
    <property type="term" value="F:protein kinase activity"/>
    <property type="evidence" value="ECO:0007669"/>
    <property type="project" value="UniProtKB-ARBA"/>
</dbReference>
<dbReference type="OrthoDB" id="4350941at2"/>
<dbReference type="Proteomes" id="UP000183208">
    <property type="component" value="Unassembled WGS sequence"/>
</dbReference>
<dbReference type="InterPro" id="IPR036641">
    <property type="entry name" value="HPT_dom_sf"/>
</dbReference>
<dbReference type="GO" id="GO:0000160">
    <property type="term" value="P:phosphorelay signal transduction system"/>
    <property type="evidence" value="ECO:0007669"/>
    <property type="project" value="UniProtKB-KW"/>
</dbReference>
<dbReference type="SUPFAM" id="SSF47226">
    <property type="entry name" value="Histidine-containing phosphotransfer domain, HPT domain"/>
    <property type="match status" value="1"/>
</dbReference>
<evidence type="ECO:0000256" key="1">
    <source>
        <dbReference type="ARBA" id="ARBA00023012"/>
    </source>
</evidence>
<dbReference type="Gene3D" id="1.20.120.160">
    <property type="entry name" value="HPT domain"/>
    <property type="match status" value="1"/>
</dbReference>
<organism evidence="4 5">
    <name type="scientific">Bradyrhizobium lablabi</name>
    <dbReference type="NCBI Taxonomy" id="722472"/>
    <lineage>
        <taxon>Bacteria</taxon>
        <taxon>Pseudomonadati</taxon>
        <taxon>Pseudomonadota</taxon>
        <taxon>Alphaproteobacteria</taxon>
        <taxon>Hyphomicrobiales</taxon>
        <taxon>Nitrobacteraceae</taxon>
        <taxon>Bradyrhizobium</taxon>
    </lineage>
</organism>
<evidence type="ECO:0000256" key="2">
    <source>
        <dbReference type="PROSITE-ProRule" id="PRU00110"/>
    </source>
</evidence>
<accession>A0A1M7A514</accession>
<dbReference type="InterPro" id="IPR008207">
    <property type="entry name" value="Sig_transdc_His_kin_Hpt_dom"/>
</dbReference>